<dbReference type="AlphaFoldDB" id="A0A327M3X8"/>
<dbReference type="Proteomes" id="UP000249065">
    <property type="component" value="Unassembled WGS sequence"/>
</dbReference>
<evidence type="ECO:0000313" key="2">
    <source>
        <dbReference type="Proteomes" id="UP000249065"/>
    </source>
</evidence>
<keyword evidence="2" id="KW-1185">Reference proteome</keyword>
<organism evidence="1 2">
    <name type="scientific">Roseicella frigidaeris</name>
    <dbReference type="NCBI Taxonomy" id="2230885"/>
    <lineage>
        <taxon>Bacteria</taxon>
        <taxon>Pseudomonadati</taxon>
        <taxon>Pseudomonadota</taxon>
        <taxon>Alphaproteobacteria</taxon>
        <taxon>Acetobacterales</taxon>
        <taxon>Roseomonadaceae</taxon>
        <taxon>Roseicella</taxon>
    </lineage>
</organism>
<sequence>MVREGVRMSRHRIAWLAAGLGLALALPGAAEARGWYGGGFGVTLGPVAPYGYYGGYWGPPVYGPPPVYYAPPPPVIYAPPPVYYVPPAGAQWIVPPADQTPPPVAGRQR</sequence>
<dbReference type="EMBL" id="QLIX01000023">
    <property type="protein sequence ID" value="RAI56912.1"/>
    <property type="molecule type" value="Genomic_DNA"/>
</dbReference>
<protein>
    <submittedName>
        <fullName evidence="1">Uncharacterized protein</fullName>
    </submittedName>
</protein>
<comment type="caution">
    <text evidence="1">The sequence shown here is derived from an EMBL/GenBank/DDBJ whole genome shotgun (WGS) entry which is preliminary data.</text>
</comment>
<accession>A0A327M3X8</accession>
<name>A0A327M3X8_9PROT</name>
<gene>
    <name evidence="1" type="ORF">DOO78_21375</name>
</gene>
<evidence type="ECO:0000313" key="1">
    <source>
        <dbReference type="EMBL" id="RAI56912.1"/>
    </source>
</evidence>
<proteinExistence type="predicted"/>
<reference evidence="2" key="1">
    <citation type="submission" date="2018-06" db="EMBL/GenBank/DDBJ databases">
        <authorList>
            <person name="Khan S.A."/>
        </authorList>
    </citation>
    <scope>NUCLEOTIDE SEQUENCE [LARGE SCALE GENOMIC DNA]</scope>
    <source>
        <strain evidence="2">DB-1506</strain>
    </source>
</reference>